<dbReference type="InterPro" id="IPR050482">
    <property type="entry name" value="Sensor_HK_TwoCompSys"/>
</dbReference>
<dbReference type="Pfam" id="PF13581">
    <property type="entry name" value="HATPase_c_2"/>
    <property type="match status" value="1"/>
</dbReference>
<feature type="region of interest" description="Disordered" evidence="4">
    <location>
        <begin position="1"/>
        <end position="34"/>
    </location>
</feature>
<feature type="transmembrane region" description="Helical" evidence="5">
    <location>
        <begin position="228"/>
        <end position="247"/>
    </location>
</feature>
<accession>A0A2A9CZI1</accession>
<keyword evidence="5" id="KW-0812">Transmembrane</keyword>
<feature type="domain" description="Histidine kinase/HSP90-like ATPase" evidence="7">
    <location>
        <begin position="352"/>
        <end position="411"/>
    </location>
</feature>
<dbReference type="Proteomes" id="UP000224915">
    <property type="component" value="Unassembled WGS sequence"/>
</dbReference>
<feature type="transmembrane region" description="Helical" evidence="5">
    <location>
        <begin position="122"/>
        <end position="142"/>
    </location>
</feature>
<keyword evidence="3" id="KW-0902">Two-component regulatory system</keyword>
<evidence type="ECO:0000256" key="5">
    <source>
        <dbReference type="SAM" id="Phobius"/>
    </source>
</evidence>
<organism evidence="8 9">
    <name type="scientific">Serinibacter salmoneus</name>
    <dbReference type="NCBI Taxonomy" id="556530"/>
    <lineage>
        <taxon>Bacteria</taxon>
        <taxon>Bacillati</taxon>
        <taxon>Actinomycetota</taxon>
        <taxon>Actinomycetes</taxon>
        <taxon>Micrococcales</taxon>
        <taxon>Beutenbergiaceae</taxon>
        <taxon>Serinibacter</taxon>
    </lineage>
</organism>
<evidence type="ECO:0000256" key="1">
    <source>
        <dbReference type="ARBA" id="ARBA00022679"/>
    </source>
</evidence>
<gene>
    <name evidence="8" type="ORF">ATL40_0563</name>
</gene>
<feature type="transmembrane region" description="Helical" evidence="5">
    <location>
        <begin position="197"/>
        <end position="216"/>
    </location>
</feature>
<dbReference type="Gene3D" id="3.30.565.10">
    <property type="entry name" value="Histidine kinase-like ATPase, C-terminal domain"/>
    <property type="match status" value="1"/>
</dbReference>
<protein>
    <submittedName>
        <fullName evidence="8">Phage shock protein C (PspC) family protein</fullName>
    </submittedName>
</protein>
<dbReference type="InterPro" id="IPR007168">
    <property type="entry name" value="Phageshock_PspC_N"/>
</dbReference>
<feature type="transmembrane region" description="Helical" evidence="5">
    <location>
        <begin position="149"/>
        <end position="169"/>
    </location>
</feature>
<evidence type="ECO:0000256" key="2">
    <source>
        <dbReference type="ARBA" id="ARBA00022777"/>
    </source>
</evidence>
<dbReference type="EMBL" id="PDJD01000001">
    <property type="protein sequence ID" value="PFG19009.1"/>
    <property type="molecule type" value="Genomic_DNA"/>
</dbReference>
<evidence type="ECO:0000313" key="9">
    <source>
        <dbReference type="Proteomes" id="UP000224915"/>
    </source>
</evidence>
<keyword evidence="5" id="KW-1133">Transmembrane helix</keyword>
<evidence type="ECO:0000259" key="6">
    <source>
        <dbReference type="Pfam" id="PF04024"/>
    </source>
</evidence>
<dbReference type="AlphaFoldDB" id="A0A2A9CZI1"/>
<sequence>MAPAWNDRVVSSTAASGTGGGAEPGAPTRPPLLRPKRGRWVGGVATGIALHLRVRVTFVRLAFLAATLAGGMGVVAYVFWWFTIPAGDPTDPRTATPPAWRRLAKPLEEPGGEESGTRFDPLRTSTVVIALSLLAVAALLLVDRLGGNNGWLIPALLLVVAVALVWGQWASSRQAGSPQGAHNGAQNGAPEGRGLRVIRLVGGVAIAAIAIVLFVGQDAQPTVVLQSALAAIAVLAGVALVLAPWWLGMVRALADERAARERESERADIAAHLHDSVLQTLSIIRARSSDPEVVRLARAQERDLRQWLYEDRSPAATSVAAQVKEMVAEVEDTRTHADGSPADIEAVVVGDAVPTEETTALLRAMREALLNAVAHGRPPVSVYVEADPTAVEAVVRDHGDGFDLAAIPEDRFGVRESILGRVRRRAGKATITTLADGGTEVHLEMPLDPSGGADPGSQTSPEENERTEQS</sequence>
<feature type="transmembrane region" description="Helical" evidence="5">
    <location>
        <begin position="61"/>
        <end position="82"/>
    </location>
</feature>
<dbReference type="InterPro" id="IPR036890">
    <property type="entry name" value="HATPase_C_sf"/>
</dbReference>
<dbReference type="GO" id="GO:0000160">
    <property type="term" value="P:phosphorelay signal transduction system"/>
    <property type="evidence" value="ECO:0007669"/>
    <property type="project" value="UniProtKB-KW"/>
</dbReference>
<dbReference type="GO" id="GO:0016301">
    <property type="term" value="F:kinase activity"/>
    <property type="evidence" value="ECO:0007669"/>
    <property type="project" value="UniProtKB-KW"/>
</dbReference>
<keyword evidence="9" id="KW-1185">Reference proteome</keyword>
<comment type="caution">
    <text evidence="8">The sequence shown here is derived from an EMBL/GenBank/DDBJ whole genome shotgun (WGS) entry which is preliminary data.</text>
</comment>
<dbReference type="PANTHER" id="PTHR24421:SF61">
    <property type="entry name" value="OXYGEN SENSOR HISTIDINE KINASE NREB"/>
    <property type="match status" value="1"/>
</dbReference>
<evidence type="ECO:0000256" key="3">
    <source>
        <dbReference type="ARBA" id="ARBA00023012"/>
    </source>
</evidence>
<keyword evidence="5" id="KW-0472">Membrane</keyword>
<evidence type="ECO:0000259" key="7">
    <source>
        <dbReference type="Pfam" id="PF13581"/>
    </source>
</evidence>
<keyword evidence="1" id="KW-0808">Transferase</keyword>
<reference evidence="8 9" key="1">
    <citation type="submission" date="2017-10" db="EMBL/GenBank/DDBJ databases">
        <title>Sequencing the genomes of 1000 actinobacteria strains.</title>
        <authorList>
            <person name="Klenk H.-P."/>
        </authorList>
    </citation>
    <scope>NUCLEOTIDE SEQUENCE [LARGE SCALE GENOMIC DNA]</scope>
    <source>
        <strain evidence="8 9">DSM 21801</strain>
    </source>
</reference>
<feature type="domain" description="Phage shock protein PspC N-terminal" evidence="6">
    <location>
        <begin position="31"/>
        <end position="86"/>
    </location>
</feature>
<dbReference type="InterPro" id="IPR003594">
    <property type="entry name" value="HATPase_dom"/>
</dbReference>
<evidence type="ECO:0000313" key="8">
    <source>
        <dbReference type="EMBL" id="PFG19009.1"/>
    </source>
</evidence>
<proteinExistence type="predicted"/>
<name>A0A2A9CZI1_9MICO</name>
<evidence type="ECO:0000256" key="4">
    <source>
        <dbReference type="SAM" id="MobiDB-lite"/>
    </source>
</evidence>
<dbReference type="SUPFAM" id="SSF55874">
    <property type="entry name" value="ATPase domain of HSP90 chaperone/DNA topoisomerase II/histidine kinase"/>
    <property type="match status" value="1"/>
</dbReference>
<dbReference type="Pfam" id="PF04024">
    <property type="entry name" value="PspC"/>
    <property type="match status" value="1"/>
</dbReference>
<dbReference type="PANTHER" id="PTHR24421">
    <property type="entry name" value="NITRATE/NITRITE SENSOR PROTEIN NARX-RELATED"/>
    <property type="match status" value="1"/>
</dbReference>
<keyword evidence="2" id="KW-0418">Kinase</keyword>
<feature type="region of interest" description="Disordered" evidence="4">
    <location>
        <begin position="438"/>
        <end position="470"/>
    </location>
</feature>